<organism evidence="1 2">
    <name type="scientific">Pleurodeles waltl</name>
    <name type="common">Iberian ribbed newt</name>
    <dbReference type="NCBI Taxonomy" id="8319"/>
    <lineage>
        <taxon>Eukaryota</taxon>
        <taxon>Metazoa</taxon>
        <taxon>Chordata</taxon>
        <taxon>Craniata</taxon>
        <taxon>Vertebrata</taxon>
        <taxon>Euteleostomi</taxon>
        <taxon>Amphibia</taxon>
        <taxon>Batrachia</taxon>
        <taxon>Caudata</taxon>
        <taxon>Salamandroidea</taxon>
        <taxon>Salamandridae</taxon>
        <taxon>Pleurodelinae</taxon>
        <taxon>Pleurodeles</taxon>
    </lineage>
</organism>
<dbReference type="EMBL" id="JANPWB010000011">
    <property type="protein sequence ID" value="KAJ1128649.1"/>
    <property type="molecule type" value="Genomic_DNA"/>
</dbReference>
<dbReference type="AlphaFoldDB" id="A0AAV7PN36"/>
<accession>A0AAV7PN36</accession>
<sequence>MSEVRCSGKDYRHNIMWRVLLQFSQFRAHDPERTLPGPTLVFNPTAAPVFHHYGDACRRLGVPARTIGIIYSVRFIDLEYEIRYLVCYD</sequence>
<name>A0AAV7PN36_PLEWA</name>
<evidence type="ECO:0000313" key="2">
    <source>
        <dbReference type="Proteomes" id="UP001066276"/>
    </source>
</evidence>
<gene>
    <name evidence="1" type="ORF">NDU88_007024</name>
</gene>
<comment type="caution">
    <text evidence="1">The sequence shown here is derived from an EMBL/GenBank/DDBJ whole genome shotgun (WGS) entry which is preliminary data.</text>
</comment>
<proteinExistence type="predicted"/>
<dbReference type="Proteomes" id="UP001066276">
    <property type="component" value="Chromosome 7"/>
</dbReference>
<reference evidence="1" key="1">
    <citation type="journal article" date="2022" name="bioRxiv">
        <title>Sequencing and chromosome-scale assembly of the giantPleurodeles waltlgenome.</title>
        <authorList>
            <person name="Brown T."/>
            <person name="Elewa A."/>
            <person name="Iarovenko S."/>
            <person name="Subramanian E."/>
            <person name="Araus A.J."/>
            <person name="Petzold A."/>
            <person name="Susuki M."/>
            <person name="Suzuki K.-i.T."/>
            <person name="Hayashi T."/>
            <person name="Toyoda A."/>
            <person name="Oliveira C."/>
            <person name="Osipova E."/>
            <person name="Leigh N.D."/>
            <person name="Simon A."/>
            <person name="Yun M.H."/>
        </authorList>
    </citation>
    <scope>NUCLEOTIDE SEQUENCE</scope>
    <source>
        <strain evidence="1">20211129_DDA</strain>
        <tissue evidence="1">Liver</tissue>
    </source>
</reference>
<keyword evidence="2" id="KW-1185">Reference proteome</keyword>
<evidence type="ECO:0000313" key="1">
    <source>
        <dbReference type="EMBL" id="KAJ1128649.1"/>
    </source>
</evidence>
<protein>
    <submittedName>
        <fullName evidence="1">Uncharacterized protein</fullName>
    </submittedName>
</protein>